<accession>A0A183K494</accession>
<evidence type="ECO:0000313" key="3">
    <source>
        <dbReference type="WBParaSite" id="SCUD_0000981401-mRNA-1"/>
    </source>
</evidence>
<protein>
    <submittedName>
        <fullName evidence="1 3">Uncharacterized protein</fullName>
    </submittedName>
</protein>
<organism evidence="3">
    <name type="scientific">Schistosoma curassoni</name>
    <dbReference type="NCBI Taxonomy" id="6186"/>
    <lineage>
        <taxon>Eukaryota</taxon>
        <taxon>Metazoa</taxon>
        <taxon>Spiralia</taxon>
        <taxon>Lophotrochozoa</taxon>
        <taxon>Platyhelminthes</taxon>
        <taxon>Trematoda</taxon>
        <taxon>Digenea</taxon>
        <taxon>Strigeidida</taxon>
        <taxon>Schistosomatoidea</taxon>
        <taxon>Schistosomatidae</taxon>
        <taxon>Schistosoma</taxon>
    </lineage>
</organism>
<reference evidence="1 2" key="2">
    <citation type="submission" date="2018-11" db="EMBL/GenBank/DDBJ databases">
        <authorList>
            <consortium name="Pathogen Informatics"/>
        </authorList>
    </citation>
    <scope>NUCLEOTIDE SEQUENCE [LARGE SCALE GENOMIC DNA]</scope>
    <source>
        <strain evidence="1">Dakar</strain>
        <strain evidence="2">Dakar, Senegal</strain>
    </source>
</reference>
<dbReference type="Proteomes" id="UP000279833">
    <property type="component" value="Unassembled WGS sequence"/>
</dbReference>
<evidence type="ECO:0000313" key="1">
    <source>
        <dbReference type="EMBL" id="VDP37170.1"/>
    </source>
</evidence>
<dbReference type="AlphaFoldDB" id="A0A183K494"/>
<dbReference type="WBParaSite" id="SCUD_0000981401-mRNA-1">
    <property type="protein sequence ID" value="SCUD_0000981401-mRNA-1"/>
    <property type="gene ID" value="SCUD_0000981401"/>
</dbReference>
<evidence type="ECO:0000313" key="2">
    <source>
        <dbReference type="Proteomes" id="UP000279833"/>
    </source>
</evidence>
<sequence>MGSYNHAHNFDEIPYKNEESISTESNDGQKYNLILLDAYFLNDSLSTNEFENNDSKEPNSDLKSKVVHYHLVIL</sequence>
<proteinExistence type="predicted"/>
<gene>
    <name evidence="1" type="ORF">SCUD_LOCUS9814</name>
</gene>
<keyword evidence="2" id="KW-1185">Reference proteome</keyword>
<dbReference type="EMBL" id="UZAK01033430">
    <property type="protein sequence ID" value="VDP37170.1"/>
    <property type="molecule type" value="Genomic_DNA"/>
</dbReference>
<reference evidence="3" key="1">
    <citation type="submission" date="2016-06" db="UniProtKB">
        <authorList>
            <consortium name="WormBaseParasite"/>
        </authorList>
    </citation>
    <scope>IDENTIFICATION</scope>
</reference>
<name>A0A183K494_9TREM</name>